<gene>
    <name evidence="2" type="ORF">ACFSUS_15695</name>
</gene>
<dbReference type="Pfam" id="PF12732">
    <property type="entry name" value="YtxH"/>
    <property type="match status" value="1"/>
</dbReference>
<sequence>MKFKIANRNEDLFTSSELALGVLAGVALGLAAGILLAPNSGKDTRDKIAGAVNDQAENLSDQWNKTATKAKEAFDSAKAKAGIAVNKAADTADKLSAKAESKADDLADESRSLLDRAKDALKIN</sequence>
<proteinExistence type="predicted"/>
<dbReference type="PANTHER" id="PTHR35792">
    <property type="entry name" value="GENERAL STRESS PROTEIN"/>
    <property type="match status" value="1"/>
</dbReference>
<comment type="caution">
    <text evidence="2">The sequence shown here is derived from an EMBL/GenBank/DDBJ whole genome shotgun (WGS) entry which is preliminary data.</text>
</comment>
<dbReference type="Proteomes" id="UP001597469">
    <property type="component" value="Unassembled WGS sequence"/>
</dbReference>
<keyword evidence="1" id="KW-1133">Transmembrane helix</keyword>
<dbReference type="PANTHER" id="PTHR35792:SF2">
    <property type="entry name" value="GENERAL STRESS PROTEIN"/>
    <property type="match status" value="1"/>
</dbReference>
<dbReference type="InterPro" id="IPR052928">
    <property type="entry name" value="Desiccation-related_membrane"/>
</dbReference>
<evidence type="ECO:0000256" key="1">
    <source>
        <dbReference type="SAM" id="Phobius"/>
    </source>
</evidence>
<reference evidence="3" key="1">
    <citation type="journal article" date="2019" name="Int. J. Syst. Evol. Microbiol.">
        <title>The Global Catalogue of Microorganisms (GCM) 10K type strain sequencing project: providing services to taxonomists for standard genome sequencing and annotation.</title>
        <authorList>
            <consortium name="The Broad Institute Genomics Platform"/>
            <consortium name="The Broad Institute Genome Sequencing Center for Infectious Disease"/>
            <person name="Wu L."/>
            <person name="Ma J."/>
        </authorList>
    </citation>
    <scope>NUCLEOTIDE SEQUENCE [LARGE SCALE GENOMIC DNA]</scope>
    <source>
        <strain evidence="3">KCTC 42805</strain>
    </source>
</reference>
<dbReference type="EMBL" id="JBHULN010000009">
    <property type="protein sequence ID" value="MFD2572088.1"/>
    <property type="molecule type" value="Genomic_DNA"/>
</dbReference>
<protein>
    <submittedName>
        <fullName evidence="2">YtxH domain-containing protein</fullName>
    </submittedName>
</protein>
<name>A0ABW5M4Z0_9BACT</name>
<evidence type="ECO:0000313" key="3">
    <source>
        <dbReference type="Proteomes" id="UP001597469"/>
    </source>
</evidence>
<evidence type="ECO:0000313" key="2">
    <source>
        <dbReference type="EMBL" id="MFD2572088.1"/>
    </source>
</evidence>
<keyword evidence="1" id="KW-0812">Transmembrane</keyword>
<dbReference type="InterPro" id="IPR024623">
    <property type="entry name" value="YtxH"/>
</dbReference>
<dbReference type="RefSeq" id="WP_381524181.1">
    <property type="nucleotide sequence ID" value="NZ_JBHULN010000009.1"/>
</dbReference>
<keyword evidence="3" id="KW-1185">Reference proteome</keyword>
<feature type="transmembrane region" description="Helical" evidence="1">
    <location>
        <begin position="18"/>
        <end position="37"/>
    </location>
</feature>
<keyword evidence="1" id="KW-0472">Membrane</keyword>
<accession>A0ABW5M4Z0</accession>
<organism evidence="2 3">
    <name type="scientific">Spirosoma soli</name>
    <dbReference type="NCBI Taxonomy" id="1770529"/>
    <lineage>
        <taxon>Bacteria</taxon>
        <taxon>Pseudomonadati</taxon>
        <taxon>Bacteroidota</taxon>
        <taxon>Cytophagia</taxon>
        <taxon>Cytophagales</taxon>
        <taxon>Cytophagaceae</taxon>
        <taxon>Spirosoma</taxon>
    </lineage>
</organism>